<dbReference type="InterPro" id="IPR046947">
    <property type="entry name" value="LytR-like"/>
</dbReference>
<dbReference type="Gene3D" id="3.40.50.2300">
    <property type="match status" value="1"/>
</dbReference>
<evidence type="ECO:0000256" key="3">
    <source>
        <dbReference type="ARBA" id="ARBA00023159"/>
    </source>
</evidence>
<dbReference type="PANTHER" id="PTHR37299:SF3">
    <property type="entry name" value="STAGE 0 SPORULATION PROTEIN A HOMOLOG"/>
    <property type="match status" value="1"/>
</dbReference>
<dbReference type="PROSITE" id="PS50930">
    <property type="entry name" value="HTH_LYTTR"/>
    <property type="match status" value="1"/>
</dbReference>
<feature type="domain" description="HTH LytTR-type" evidence="4">
    <location>
        <begin position="142"/>
        <end position="245"/>
    </location>
</feature>
<dbReference type="RefSeq" id="WP_153705733.1">
    <property type="nucleotide sequence ID" value="NZ_WJMX01000015.1"/>
</dbReference>
<proteinExistence type="predicted"/>
<evidence type="ECO:0000256" key="1">
    <source>
        <dbReference type="ARBA" id="ARBA00022490"/>
    </source>
</evidence>
<name>A0A7X2G565_LIMRT</name>
<evidence type="ECO:0000256" key="2">
    <source>
        <dbReference type="ARBA" id="ARBA00023012"/>
    </source>
</evidence>
<evidence type="ECO:0000313" key="6">
    <source>
        <dbReference type="Proteomes" id="UP000470878"/>
    </source>
</evidence>
<evidence type="ECO:0000259" key="4">
    <source>
        <dbReference type="PROSITE" id="PS50930"/>
    </source>
</evidence>
<dbReference type="Proteomes" id="UP000470878">
    <property type="component" value="Unassembled WGS sequence"/>
</dbReference>
<evidence type="ECO:0000313" key="5">
    <source>
        <dbReference type="EMBL" id="MRH80805.1"/>
    </source>
</evidence>
<comment type="caution">
    <text evidence="5">The sequence shown here is derived from an EMBL/GenBank/DDBJ whole genome shotgun (WGS) entry which is preliminary data.</text>
</comment>
<gene>
    <name evidence="5" type="ORF">GIX77_08535</name>
</gene>
<dbReference type="SUPFAM" id="SSF52172">
    <property type="entry name" value="CheY-like"/>
    <property type="match status" value="1"/>
</dbReference>
<keyword evidence="1" id="KW-0963">Cytoplasm</keyword>
<dbReference type="SMART" id="SM00850">
    <property type="entry name" value="LytTR"/>
    <property type="match status" value="1"/>
</dbReference>
<dbReference type="AlphaFoldDB" id="A0A7X2G565"/>
<reference evidence="5 6" key="1">
    <citation type="submission" date="2019-11" db="EMBL/GenBank/DDBJ databases">
        <title>Draft genome sequence of 12 host-associated Lactobacillus reuteri rodent strains.</title>
        <authorList>
            <person name="Zhang S."/>
            <person name="Ozcam M."/>
            <person name="Van Pijkeren J.P."/>
        </authorList>
    </citation>
    <scope>NUCLEOTIDE SEQUENCE [LARGE SCALE GENOMIC DNA]</scope>
    <source>
        <strain evidence="5 6">CR</strain>
    </source>
</reference>
<dbReference type="Pfam" id="PF04397">
    <property type="entry name" value="LytTR"/>
    <property type="match status" value="1"/>
</dbReference>
<dbReference type="Gene3D" id="2.40.50.40">
    <property type="match status" value="1"/>
</dbReference>
<accession>A0A7X2G565</accession>
<protein>
    <submittedName>
        <fullName evidence="5">Response regulator</fullName>
    </submittedName>
</protein>
<dbReference type="GO" id="GO:0000156">
    <property type="term" value="F:phosphorelay response regulator activity"/>
    <property type="evidence" value="ECO:0007669"/>
    <property type="project" value="InterPro"/>
</dbReference>
<sequence length="245" mass="28873">MNLKLIFLIQLTNYALVFLSLVKKISLFSTLRLTVLKQLDSTDQLRLGLPIASKENIFILDLEINGIKTAGLEISKLIRQHDELASIIFITVHDEFVYTTYKYRVSALDFIAKDQGNIYEEMKKDLTHIQKEIQTASTEELFTYKSYYQEVHIPFRNICYFEANHTNTHSAIMYTTDNQEIQLNYNLRTLAKNERCFFRSHRSYLLNPQQVKGVDFLHHQAIFYNGLRCPVSRRHEKELFKLIRP</sequence>
<keyword evidence="2" id="KW-0902">Two-component regulatory system</keyword>
<dbReference type="InterPro" id="IPR007492">
    <property type="entry name" value="LytTR_DNA-bd_dom"/>
</dbReference>
<dbReference type="GO" id="GO:0003677">
    <property type="term" value="F:DNA binding"/>
    <property type="evidence" value="ECO:0007669"/>
    <property type="project" value="InterPro"/>
</dbReference>
<dbReference type="PANTHER" id="PTHR37299">
    <property type="entry name" value="TRANSCRIPTIONAL REGULATOR-RELATED"/>
    <property type="match status" value="1"/>
</dbReference>
<keyword evidence="3" id="KW-0010">Activator</keyword>
<organism evidence="5 6">
    <name type="scientific">Limosilactobacillus reuteri</name>
    <name type="common">Lactobacillus reuteri</name>
    <dbReference type="NCBI Taxonomy" id="1598"/>
    <lineage>
        <taxon>Bacteria</taxon>
        <taxon>Bacillati</taxon>
        <taxon>Bacillota</taxon>
        <taxon>Bacilli</taxon>
        <taxon>Lactobacillales</taxon>
        <taxon>Lactobacillaceae</taxon>
        <taxon>Limosilactobacillus</taxon>
    </lineage>
</organism>
<dbReference type="EMBL" id="WJMX01000015">
    <property type="protein sequence ID" value="MRH80805.1"/>
    <property type="molecule type" value="Genomic_DNA"/>
</dbReference>
<dbReference type="InterPro" id="IPR011006">
    <property type="entry name" value="CheY-like_superfamily"/>
</dbReference>